<organism evidence="1">
    <name type="scientific">Marseillevirus LCMAC102</name>
    <dbReference type="NCBI Taxonomy" id="2506603"/>
    <lineage>
        <taxon>Viruses</taxon>
        <taxon>Varidnaviria</taxon>
        <taxon>Bamfordvirae</taxon>
        <taxon>Nucleocytoviricota</taxon>
        <taxon>Megaviricetes</taxon>
        <taxon>Pimascovirales</taxon>
        <taxon>Pimascovirales incertae sedis</taxon>
        <taxon>Marseilleviridae</taxon>
    </lineage>
</organism>
<reference evidence="1" key="1">
    <citation type="journal article" date="2019" name="MBio">
        <title>Virus Genomes from Deep Sea Sediments Expand the Ocean Megavirome and Support Independent Origins of Viral Gigantism.</title>
        <authorList>
            <person name="Backstrom D."/>
            <person name="Yutin N."/>
            <person name="Jorgensen S.L."/>
            <person name="Dharamshi J."/>
            <person name="Homa F."/>
            <person name="Zaremba-Niedwiedzka K."/>
            <person name="Spang A."/>
            <person name="Wolf Y.I."/>
            <person name="Koonin E.V."/>
            <person name="Ettema T.J."/>
        </authorList>
    </citation>
    <scope>NUCLEOTIDE SEQUENCE</scope>
</reference>
<proteinExistence type="predicted"/>
<protein>
    <submittedName>
        <fullName evidence="1">Uncharacterized protein</fullName>
    </submittedName>
</protein>
<accession>A0A481YT48</accession>
<sequence>MSTFIDLDSIWRDRETYPNPNDYQLTPKQVDTWFPSARTVRAYPQNPTIQPLEFATTVNIHYLTLPFSETVSEFPRIYVNFRSDRYKDIHLIQAIDGKQPDAKFICNFDRIQNDSNGNPMWIHYKCSMEQTMRFDRGRPVLFQITTRDGSILPNLDTILPTPLDPTKQTLCTFELTPYIRDGDYDNHLAETHTT</sequence>
<evidence type="ECO:0000313" key="1">
    <source>
        <dbReference type="EMBL" id="QBK86408.1"/>
    </source>
</evidence>
<dbReference type="EMBL" id="MK500334">
    <property type="protein sequence ID" value="QBK86408.1"/>
    <property type="molecule type" value="Genomic_DNA"/>
</dbReference>
<name>A0A481YT48_9VIRU</name>
<gene>
    <name evidence="1" type="ORF">LCMAC102_02030</name>
</gene>